<gene>
    <name evidence="2" type="ORF">BESB_048150</name>
</gene>
<dbReference type="GO" id="GO:0031464">
    <property type="term" value="C:Cul4A-RING E3 ubiquitin ligase complex"/>
    <property type="evidence" value="ECO:0007669"/>
    <property type="project" value="InterPro"/>
</dbReference>
<feature type="region of interest" description="Disordered" evidence="1">
    <location>
        <begin position="3083"/>
        <end position="3112"/>
    </location>
</feature>
<feature type="region of interest" description="Disordered" evidence="1">
    <location>
        <begin position="3369"/>
        <end position="3423"/>
    </location>
</feature>
<feature type="compositionally biased region" description="Basic and acidic residues" evidence="1">
    <location>
        <begin position="755"/>
        <end position="764"/>
    </location>
</feature>
<feature type="compositionally biased region" description="Low complexity" evidence="1">
    <location>
        <begin position="1741"/>
        <end position="1751"/>
    </location>
</feature>
<feature type="compositionally biased region" description="Low complexity" evidence="1">
    <location>
        <begin position="1685"/>
        <end position="1723"/>
    </location>
</feature>
<feature type="compositionally biased region" description="Pro residues" evidence="1">
    <location>
        <begin position="3977"/>
        <end position="3995"/>
    </location>
</feature>
<feature type="compositionally biased region" description="Basic and acidic residues" evidence="1">
    <location>
        <begin position="2479"/>
        <end position="2494"/>
    </location>
</feature>
<feature type="region of interest" description="Disordered" evidence="1">
    <location>
        <begin position="1681"/>
        <end position="1723"/>
    </location>
</feature>
<feature type="region of interest" description="Disordered" evidence="1">
    <location>
        <begin position="325"/>
        <end position="346"/>
    </location>
</feature>
<feature type="region of interest" description="Disordered" evidence="1">
    <location>
        <begin position="3760"/>
        <end position="3779"/>
    </location>
</feature>
<feature type="compositionally biased region" description="Low complexity" evidence="1">
    <location>
        <begin position="2560"/>
        <end position="2591"/>
    </location>
</feature>
<feature type="compositionally biased region" description="Basic and acidic residues" evidence="1">
    <location>
        <begin position="3921"/>
        <end position="3931"/>
    </location>
</feature>
<sequence>MDNGHEHRARAAPAWCDTYRAGGGEHGPDANRLTLEGDANAQSFAEGLPDADEYNLDATCDPAQTEWGNGPLNRRVKPWSLSTSPRLLVTTSHLPGPQGVRPSVSSPLYLTADGVAHLPAVSLLPPARRLRRQVEQQLSRRCPAPSLACASEALTRPFLGSSSGPSAFSAPPISSNREADSSYSASPPPDSPVSVQDMAPTETVNAFLLQRARRTQAGRSHRNASTASGRPQQCLQQALLQQQPLRRRAGLEEPSTGLAASADILGVVEQLRQLLSRLESYAHFLEGRPIVSSYDITEDDGGLLLLPQCMTAPASALSVSASSVNPYPVAGSATRQARRQRQQYQRQDLHDLRQLIFKVADLTISDATSWAAANGTPTDRDERNDSPTPRPVTGNTAPSGGTGASTEGAAPASEPSSGGARGAQAPPSGNAGGGAPRQAAPQADVFQPPPPAPTVSPASAEHNVLLFLGYGGGLLLVRTLLLKESTFDIDEPSEFLSGARVAAELKELLIYVKSECLYLLRELVINNMQLAGTCAWNPELMRLLFELIENPVTFDSSELLLEELMSSREGLFSTRHGCPHWFRQPPSRRSESPQNPDEAADSQAGAGGEFHHQAASGVRPPHADSAGVISIPPLRQTNLIQRLSMRHVAVMTRLLSLLLFERDDRHACEDTLALLQLPRRIRHVPRARGASGRGQRHHLLDQQAAEKNAHNEGGNVGRGVTVTEDTSREEKETQEDTRGDAGPHGASDSCLCNADEERRREKSCYDAQTSDNTKERRAFSPDSSSSFSLSPPRRPEGTLRNAEDEDSTATEGDEGRRGRMRYPYVFPSQLESVYPARDKVGRLLRRALDRRLRTRARLTSRSPSSTVSGASEDGRDASSSSSEATSSRRRSLHSLSSASSASLEDCRVGQGEGAGRQLRHGAEEAGGPRKATGSDAEAADRAEGEPTVTCPRAERRESRSAGEEARAESRRRRHSSAPRVSTSSRQACPPSAMLFDAWRGRWRPRYDVDDGSRDAGHSDSGGEDSVSHSDRAWICQRFNRPSSLALDRQLYVDVHTQSTRELLRELDLDGGGREARNLRCCPMSATKFFHSSSCDVCLVGNQRAILDSPDLLERLVDLLKLQVLPMPVCLSGLTCGNMPGFESANSLIQRLSQSTAPLFEEALGLSSSSGASPSAPAPAAEASSAWSVAAGPAASGVQPSAAPGGATIWPHYPEGGAYPSGPRQSFSLFQVSLQAAGMSARGEQPVNASHPSAPSAAASGASSVWRRLSSFVTGSRAGTSAAGEEAAPSASAPAASAPAAAAGGGLPPPPHAARSAGAPRVAPPGHFEVTFEDRRDGGEGDLLNFSSQPAGAAQLGQQLSATITLEFTPEGLLVLPANDNALVSSLSAVPSFEFQPAGRDVDQRAAGGGEPRRPAGASPVAGGFRDAPQGGPSTGAEPERRASSACSAGQGDLSPDAVVSTLRPATIAADRTAAEEGLASIPPFVPVQEGEARQTRVVPAPVTLPRITFPAAVVTAARLRKVQQDREAAARQQRERRAGSSASSSSSIATLSAAAASGAAPGEVELAETLASIGGFVWLPRDLAQGGSQEGVVPITEEGYAIIYVPDSFSGQGSSSRFSPYILIPPPTSGAPDTLAFSPPLAQQRQMGGRQTRDGTGGSGYASSASGHSLASYPSAVSSLGCQMSSTSPSPQVPSPQLQPSAAAASPFPQASPAAPAASPTRSGSSAADYLWNLFSFGAHSSSSSASSSFESESRDERSSANVSPNSLFPASSAAPPPTPAQQPPPPPPPPSHTIVPSSLPSSPRGSLRSASAASSSLVAAALRGRGAATPAPRTVVQVMVQAALTAVPEGDDVFTFASSSQTGSLERSGGSLAPLLASALPHSPAPTNLRGAADVGGGGGEAAAESVLAALARLSGVGGGSAATASGQFYSSISQGEAHTAVPAQGGREPAGSDASLSRSSGGWSRSGSHSSMSSSDSADAASAQSLAQQIYQSFLRPVSASSATPSPPPQPTHSSGGVRAHAAAASGSSAPPAGPGEHPASAAPSAPAAGLNNWRLVPGVGWMATTIAGDGGGESGSNAGASAGGISTSELFTLLGTGGSTGLSLEQQYAATGFGGASGTWTQDDVGEDFASFSFSGAGGEPMGAAGRTGAQGNAQDLQQLQRIFEQSYQTYRTQRRNVKKQEQAEREERRQARRRRRAETRRRASPHYKDLFPDGNSADLPHAAGSASTGLAHAFSSSFSSSESASSSSRRPPRRSWFADMHLSHDQERSSASSDAFGLASSASASSASPSASRRDARDDSVSQRATPGSAGRLSAAGADFTAAPFRRSARRASRGKRAGSEGGAHSEQEGNVFARLLRRLSSSFFSSSRPRAGSGAGGDAEGRGEAPVTAEEQPCRRSSFFSPRSFEGEGFFQRCSPGTAPGGVRDGAGERRRRDGGEDGLEAQGGATDQDREAGDARHRRREDARSWGVEDFPADDRFVSPPPQDERRAQLSVQDPNVSPLTSSSPGLLCSPSLPCSLSSLSHPLTSLSSASVTPHVASTGSSASPCEHDFASLSEAVPRASSSAASLRAPVAPPSRFADVVAARSDAARARRGEPRGPDAGRCGLRVPQVHKRREGSQRAKKEGHEGATPTATGAAGLTERERARLRRYVLRLERRALAEWRRAEAAPEAQEEERRVGGGARARREKRARRLGSGGSNDRASSSSSSFSLSSSACPDDGGEPKVRQTDAGGVTEETREEAGASPSSPHRPRPSSSSRASQGPRRRVAPLCAAARGSSDGDSSPSSDESRAARLFVSRAASLSSFWSSSSDSSVMSSSTEDEDEEAIKLRRLERKALPADFEAIASLALRRRFFQAGGTEGAEKEKARERGGASPLSVASPSRALNRAAPSWRPFGGDSAAAERERAGTAADDSGAATEAVRAAHSGDERSNGLETAEKREGQVRGDTLGGAGAMAKEEGAERDRKEVDERDCMRGGGHTGGAASEEPWRNYNSELLYHVQQGLSQSEKREDAFPEPQRSGDEDEEEAEAQTGSQRASLAFDASCSAPEQAFSPRASAACPSGEQAFALECASSAHPADYSTAAAGPGASSVPPSSALPASSSSSSFPGVLSFFSSPFTPSSLHLPQGAGALPRSENVESQGQQFPASVLRSPSQPSLPRGPGSSQAPQETPQAADAAPSSQPAAAAVNPAGRPAASSGSASGAHAAGLGAGVSGLSAPSGSAPLVFSVPPEAVSANVLGVLPAGGDGSLNVMSGFSGAGSGGMTVDFMLATALSALSQAAARSNNEALQMLLNSLIQHFGSPTRSYVLRIAGLSQHQPELYFVICGLLAGRFRREVQQRLNQCGIVPLLSQLFDAVVWFSPPDEPSRKPTVGEPDKARMRSRERAGCGEEPGAEGADSEAEAGDAEPIADEEEEGDADPLKVACESSLCGLIVEFLRVIHDVCDFESGVVAGTIKRQLLTAHERNVVMHSLRRVRRVDGGRGTRPPCCVRVIRRKVLVVHPHPMMNSPPAAQARDDDQGLPPQLVSGREEEEEDGGDVSPTRDGAARPAGDAAGLLPSPPSTWATSPHDQASQLSPVSASSAVSVSSSPPLSPSAFCASGAPSESGYGAGAGGPGGVHQSSERFPRILTSYVFKGTSGLLTKLITVYASEPCASVYKFWLASSIEACIRGGDPLLKIFAAERGLIRLLLRDIVEIAFQQHREQARQTRLLLDKYAEKKSQKRARGGVESDPQTAGLEPGAHTLATACLGAQATSNTPPRPLAPPAPLEPEAPAAASAASPCQAASVHRGILQSCCDLLGELIKFNPYVLHMLNRHLAKDPRTLALFLNVIVGNLVDSNVLLRSVYLTIEFCRQVRHLNRLILAAGRRALTDPDAASTLTGAASRKAEREFGGATEAARAALASRLLRVMKVSPRRQRESEARDAGSRGLRLSASDDVERAACPLSHPLPSLDQRSIQLQALEAALNGTLPEPSPGSPSSAPPLAFPPRPSILQSRLPQRVPPFPSPYSRGPSLAAAAAALAAAVEDGEAWEPDNRAGGLPQHGLRDAVSCLTSAGEGPPLSPAAFREARTAPASWQPSAVTDGVAPASCASGLAPEEVEKALELLRHELVPLWRAVHVFERNSSNPYALHASDSPAVKQRGMSSPRVRRGAKNSVAAAALALAGRGPAAAKDSGVAWPWSPQDQKGCGGGHAERERKEATPLASCDRFGMPHQFSDCCIRGWHAAPSGLSVPFVEGPSLRSLLARAAARKTAGGEVRVGSSKEPENDAKADGAGGSGDGQTGGAAAPAEGREAGVAAGEATPVRRASDSVAVSSSRARASPASGSATACPRLLESSSPFASSPRLAEAAAKGLYWENAPVWDDVWDLRVEPSAAMAEDAVKKCRELHAVFRKKYAVEIEDVVPEAGSEAEARRPLFLFARLQRTALIKKLMCVVPFDTVAPDTICCVNSCLLLLMLALLDGELEETLDAVRCDLAAEEAGECPVLSRQAPGTPAVDAASSSPPESPFSSSARLLFSICRDAGNLPSLVSASRSRCRRCQALALARAKADSQAGDARAEKPCSRGEEGKSEIRAKSQDLPSSGACKPEGLGRRRGDGETETAGQPHGARRDAAEAEDADNDFATSGDLLHCAARLLRQHNEGIGGLSHDKKDLRGMSLPVYNFWCLLHFWQLHYSRRSTDARGLEFSCQIPLAHWHELVTILGGRNSKRSSLAFTEKDKVCQARGRRTEENLANGETKDGGTATKPKDSRG</sequence>
<name>A0A2A9MLN3_BESBE</name>
<feature type="region of interest" description="Disordered" evidence="1">
    <location>
        <begin position="1642"/>
        <end position="1665"/>
    </location>
</feature>
<feature type="region of interest" description="Disordered" evidence="1">
    <location>
        <begin position="4730"/>
        <end position="4756"/>
    </location>
</feature>
<feature type="compositionally biased region" description="Low complexity" evidence="1">
    <location>
        <begin position="2014"/>
        <end position="2049"/>
    </location>
</feature>
<evidence type="ECO:0000256" key="1">
    <source>
        <dbReference type="SAM" id="MobiDB-lite"/>
    </source>
</evidence>
<feature type="region of interest" description="Disordered" evidence="1">
    <location>
        <begin position="1524"/>
        <end position="1545"/>
    </location>
</feature>
<reference evidence="2 3" key="1">
    <citation type="submission" date="2017-09" db="EMBL/GenBank/DDBJ databases">
        <title>Genome sequencing of Besnoitia besnoiti strain Bb-Ger1.</title>
        <authorList>
            <person name="Schares G."/>
            <person name="Venepally P."/>
            <person name="Lorenzi H.A."/>
        </authorList>
    </citation>
    <scope>NUCLEOTIDE SEQUENCE [LARGE SCALE GENOMIC DNA]</scope>
    <source>
        <strain evidence="2 3">Bb-Ger1</strain>
    </source>
</reference>
<accession>A0A2A9MLN3</accession>
<feature type="region of interest" description="Disordered" evidence="1">
    <location>
        <begin position="4136"/>
        <end position="4155"/>
    </location>
</feature>
<feature type="region of interest" description="Disordered" evidence="1">
    <location>
        <begin position="1941"/>
        <end position="1985"/>
    </location>
</feature>
<keyword evidence="3" id="KW-1185">Reference proteome</keyword>
<feature type="region of interest" description="Disordered" evidence="1">
    <location>
        <begin position="2666"/>
        <end position="2830"/>
    </location>
</feature>
<feature type="compositionally biased region" description="Low complexity" evidence="1">
    <location>
        <begin position="2633"/>
        <end position="2644"/>
    </location>
</feature>
<feature type="compositionally biased region" description="Basic residues" evidence="1">
    <location>
        <begin position="2194"/>
        <end position="2209"/>
    </location>
</feature>
<feature type="compositionally biased region" description="Low complexity" evidence="1">
    <location>
        <begin position="2758"/>
        <end position="2767"/>
    </location>
</feature>
<feature type="compositionally biased region" description="Basic and acidic residues" evidence="1">
    <location>
        <begin position="2621"/>
        <end position="2632"/>
    </location>
</feature>
<dbReference type="GO" id="GO:0019902">
    <property type="term" value="F:phosphatase binding"/>
    <property type="evidence" value="ECO:0007669"/>
    <property type="project" value="TreeGrafter"/>
</dbReference>
<feature type="region of interest" description="Disordered" evidence="1">
    <location>
        <begin position="2134"/>
        <end position="2157"/>
    </location>
</feature>
<feature type="compositionally biased region" description="Basic and acidic residues" evidence="1">
    <location>
        <begin position="2431"/>
        <end position="2441"/>
    </location>
</feature>
<proteinExistence type="predicted"/>
<feature type="compositionally biased region" description="Low complexity" evidence="1">
    <location>
        <begin position="3548"/>
        <end position="3562"/>
    </location>
</feature>
<feature type="compositionally biased region" description="Low complexity" evidence="1">
    <location>
        <begin position="2526"/>
        <end position="2537"/>
    </location>
</feature>
<dbReference type="EMBL" id="NWUJ01000003">
    <property type="protein sequence ID" value="PFH36623.1"/>
    <property type="molecule type" value="Genomic_DNA"/>
</dbReference>
<feature type="region of interest" description="Disordered" evidence="1">
    <location>
        <begin position="704"/>
        <end position="821"/>
    </location>
</feature>
<dbReference type="PANTHER" id="PTHR31743:SF1">
    <property type="entry name" value="SHORT TRANSIENT RECEPTOR POTENTIAL CHANNEL 4-ASSOCIATED PROTEIN"/>
    <property type="match status" value="1"/>
</dbReference>
<feature type="compositionally biased region" description="Basic and acidic residues" evidence="1">
    <location>
        <begin position="4266"/>
        <end position="4276"/>
    </location>
</feature>
<feature type="compositionally biased region" description="Basic and acidic residues" evidence="1">
    <location>
        <begin position="4561"/>
        <end position="4581"/>
    </location>
</feature>
<feature type="region of interest" description="Disordered" evidence="1">
    <location>
        <begin position="3918"/>
        <end position="3938"/>
    </location>
</feature>
<feature type="compositionally biased region" description="Low complexity" evidence="1">
    <location>
        <begin position="780"/>
        <end position="791"/>
    </location>
</feature>
<dbReference type="InterPro" id="IPR022162">
    <property type="entry name" value="TRPC4AP"/>
</dbReference>
<feature type="compositionally biased region" description="Acidic residues" evidence="1">
    <location>
        <begin position="803"/>
        <end position="812"/>
    </location>
</feature>
<dbReference type="OrthoDB" id="332979at2759"/>
<feature type="compositionally biased region" description="Basic and acidic residues" evidence="1">
    <location>
        <begin position="725"/>
        <end position="741"/>
    </location>
</feature>
<dbReference type="Proteomes" id="UP000224006">
    <property type="component" value="Chromosome III"/>
</dbReference>
<feature type="compositionally biased region" description="Basic and acidic residues" evidence="1">
    <location>
        <begin position="952"/>
        <end position="968"/>
    </location>
</feature>
<feature type="compositionally biased region" description="Basic residues" evidence="1">
    <location>
        <begin position="2688"/>
        <end position="2697"/>
    </location>
</feature>
<feature type="compositionally biased region" description="Low complexity" evidence="1">
    <location>
        <begin position="436"/>
        <end position="446"/>
    </location>
</feature>
<feature type="compositionally biased region" description="Basic and acidic residues" evidence="1">
    <location>
        <begin position="2592"/>
        <end position="2605"/>
    </location>
</feature>
<feature type="region of interest" description="Disordered" evidence="1">
    <location>
        <begin position="582"/>
        <end position="624"/>
    </location>
</feature>
<feature type="region of interest" description="Disordered" evidence="1">
    <location>
        <begin position="3973"/>
        <end position="3995"/>
    </location>
</feature>
<feature type="compositionally biased region" description="Polar residues" evidence="1">
    <location>
        <begin position="3143"/>
        <end position="3176"/>
    </location>
</feature>
<feature type="compositionally biased region" description="Basic residues" evidence="1">
    <location>
        <begin position="2331"/>
        <end position="2341"/>
    </location>
</feature>
<feature type="region of interest" description="Disordered" evidence="1">
    <location>
        <begin position="371"/>
        <end position="457"/>
    </location>
</feature>
<feature type="region of interest" description="Disordered" evidence="1">
    <location>
        <begin position="2368"/>
        <end position="2511"/>
    </location>
</feature>
<feature type="compositionally biased region" description="Low complexity" evidence="1">
    <location>
        <begin position="2400"/>
        <end position="2416"/>
    </location>
</feature>
<dbReference type="KEGG" id="bbes:BESB_048150"/>
<feature type="compositionally biased region" description="Low complexity" evidence="1">
    <location>
        <begin position="2777"/>
        <end position="2791"/>
    </location>
</feature>
<dbReference type="Pfam" id="PF12463">
    <property type="entry name" value="DUF3689"/>
    <property type="match status" value="2"/>
</dbReference>
<feature type="compositionally biased region" description="Basic and acidic residues" evidence="1">
    <location>
        <begin position="2182"/>
        <end position="2193"/>
    </location>
</feature>
<feature type="compositionally biased region" description="Low complexity" evidence="1">
    <location>
        <begin position="1282"/>
        <end position="1301"/>
    </location>
</feature>
<feature type="region of interest" description="Disordered" evidence="1">
    <location>
        <begin position="4555"/>
        <end position="4622"/>
    </location>
</feature>
<feature type="region of interest" description="Disordered" evidence="1">
    <location>
        <begin position="2174"/>
        <end position="2354"/>
    </location>
</feature>
<dbReference type="PANTHER" id="PTHR31743">
    <property type="entry name" value="TRANSIENT RECEPTOR POTENTIAL CHANNEL 4-ASSOCIATED PROTEIN TCPC4AP"/>
    <property type="match status" value="1"/>
</dbReference>
<feature type="compositionally biased region" description="Low complexity" evidence="1">
    <location>
        <begin position="2368"/>
        <end position="2377"/>
    </location>
</feature>
<feature type="region of interest" description="Disordered" evidence="1">
    <location>
        <begin position="2526"/>
        <end position="2649"/>
    </location>
</feature>
<comment type="caution">
    <text evidence="2">The sequence shown here is derived from an EMBL/GenBank/DDBJ whole genome shotgun (WGS) entry which is preliminary data.</text>
</comment>
<feature type="compositionally biased region" description="Low complexity" evidence="1">
    <location>
        <begin position="893"/>
        <end position="903"/>
    </location>
</feature>
<feature type="compositionally biased region" description="Low complexity" evidence="1">
    <location>
        <begin position="2802"/>
        <end position="2823"/>
    </location>
</feature>
<feature type="compositionally biased region" description="Low complexity" evidence="1">
    <location>
        <begin position="4499"/>
        <end position="4512"/>
    </location>
</feature>
<feature type="compositionally biased region" description="Low complexity" evidence="1">
    <location>
        <begin position="1953"/>
        <end position="1985"/>
    </location>
</feature>
<feature type="compositionally biased region" description="Basic and acidic residues" evidence="1">
    <location>
        <begin position="3379"/>
        <end position="3393"/>
    </location>
</feature>
<feature type="compositionally biased region" description="Low complexity" evidence="1">
    <location>
        <begin position="3177"/>
        <end position="3209"/>
    </location>
</feature>
<feature type="compositionally biased region" description="Low complexity" evidence="1">
    <location>
        <begin position="2913"/>
        <end position="2925"/>
    </location>
</feature>
<feature type="compositionally biased region" description="Basic and acidic residues" evidence="1">
    <location>
        <begin position="2296"/>
        <end position="2305"/>
    </location>
</feature>
<feature type="compositionally biased region" description="Pro residues" evidence="1">
    <location>
        <begin position="1775"/>
        <end position="1792"/>
    </location>
</feature>
<dbReference type="VEuPathDB" id="ToxoDB:BESB_048150"/>
<protein>
    <submittedName>
        <fullName evidence="2">Uncharacterized protein</fullName>
    </submittedName>
</protein>
<feature type="compositionally biased region" description="Low complexity" evidence="1">
    <location>
        <begin position="1796"/>
        <end position="1811"/>
    </location>
</feature>
<feature type="region of interest" description="Disordered" evidence="1">
    <location>
        <begin position="4257"/>
        <end position="4334"/>
    </location>
</feature>
<organism evidence="2 3">
    <name type="scientific">Besnoitia besnoiti</name>
    <name type="common">Apicomplexan protozoan</name>
    <dbReference type="NCBI Taxonomy" id="94643"/>
    <lineage>
        <taxon>Eukaryota</taxon>
        <taxon>Sar</taxon>
        <taxon>Alveolata</taxon>
        <taxon>Apicomplexa</taxon>
        <taxon>Conoidasida</taxon>
        <taxon>Coccidia</taxon>
        <taxon>Eucoccidiorida</taxon>
        <taxon>Eimeriorina</taxon>
        <taxon>Sarcocystidae</taxon>
        <taxon>Besnoitia</taxon>
    </lineage>
</organism>
<feature type="compositionally biased region" description="Low complexity" evidence="1">
    <location>
        <begin position="2273"/>
        <end position="2295"/>
    </location>
</feature>
<feature type="region of interest" description="Disordered" evidence="1">
    <location>
        <begin position="214"/>
        <end position="233"/>
    </location>
</feature>
<feature type="region of interest" description="Disordered" evidence="1">
    <location>
        <begin position="160"/>
        <end position="197"/>
    </location>
</feature>
<feature type="compositionally biased region" description="Acidic residues" evidence="1">
    <location>
        <begin position="3402"/>
        <end position="3423"/>
    </location>
</feature>
<feature type="compositionally biased region" description="Basic and acidic residues" evidence="1">
    <location>
        <begin position="2961"/>
        <end position="2979"/>
    </location>
</feature>
<feature type="region of interest" description="Disordered" evidence="1">
    <location>
        <begin position="2863"/>
        <end position="2993"/>
    </location>
</feature>
<feature type="compositionally biased region" description="Basic and acidic residues" evidence="1">
    <location>
        <begin position="2453"/>
        <end position="2470"/>
    </location>
</feature>
<feature type="compositionally biased region" description="Low complexity" evidence="1">
    <location>
        <begin position="2237"/>
        <end position="2253"/>
    </location>
</feature>
<feature type="compositionally biased region" description="Low complexity" evidence="1">
    <location>
        <begin position="2703"/>
        <end position="2719"/>
    </location>
</feature>
<feature type="region of interest" description="Disordered" evidence="1">
    <location>
        <begin position="4491"/>
        <end position="4512"/>
    </location>
</feature>
<feature type="region of interest" description="Disordered" evidence="1">
    <location>
        <begin position="1741"/>
        <end position="1811"/>
    </location>
</feature>
<feature type="compositionally biased region" description="Basic and acidic residues" evidence="1">
    <location>
        <begin position="2866"/>
        <end position="2876"/>
    </location>
</feature>
<feature type="region of interest" description="Disordered" evidence="1">
    <location>
        <begin position="1401"/>
        <end position="1457"/>
    </location>
</feature>
<feature type="compositionally biased region" description="Low complexity" evidence="1">
    <location>
        <begin position="3088"/>
        <end position="3112"/>
    </location>
</feature>
<feature type="compositionally biased region" description="Basic and acidic residues" evidence="1">
    <location>
        <begin position="1524"/>
        <end position="1538"/>
    </location>
</feature>
<dbReference type="GeneID" id="40309745"/>
<feature type="region of interest" description="Disordered" evidence="1">
    <location>
        <begin position="3005"/>
        <end position="3064"/>
    </location>
</feature>
<feature type="compositionally biased region" description="Gly residues" evidence="1">
    <location>
        <begin position="4278"/>
        <end position="4288"/>
    </location>
</feature>
<evidence type="ECO:0000313" key="2">
    <source>
        <dbReference type="EMBL" id="PFH36623.1"/>
    </source>
</evidence>
<feature type="compositionally biased region" description="Low complexity" evidence="1">
    <location>
        <begin position="396"/>
        <end position="429"/>
    </location>
</feature>
<feature type="region of interest" description="Disordered" evidence="1">
    <location>
        <begin position="1282"/>
        <end position="1326"/>
    </location>
</feature>
<feature type="compositionally biased region" description="Low complexity" evidence="1">
    <location>
        <begin position="4289"/>
        <end position="4334"/>
    </location>
</feature>
<feature type="compositionally biased region" description="Pro residues" evidence="1">
    <location>
        <begin position="3763"/>
        <end position="3775"/>
    </location>
</feature>
<feature type="region of interest" description="Disordered" evidence="1">
    <location>
        <begin position="3127"/>
        <end position="3209"/>
    </location>
</feature>
<feature type="compositionally biased region" description="Basic and acidic residues" evidence="1">
    <location>
        <begin position="2930"/>
        <end position="2949"/>
    </location>
</feature>
<evidence type="ECO:0000313" key="3">
    <source>
        <dbReference type="Proteomes" id="UP000224006"/>
    </source>
</evidence>
<dbReference type="RefSeq" id="XP_029220632.1">
    <property type="nucleotide sequence ID" value="XM_029363266.1"/>
</dbReference>
<feature type="region of interest" description="Disordered" evidence="1">
    <location>
        <begin position="19"/>
        <end position="44"/>
    </location>
</feature>
<dbReference type="GO" id="GO:0006511">
    <property type="term" value="P:ubiquitin-dependent protein catabolic process"/>
    <property type="evidence" value="ECO:0007669"/>
    <property type="project" value="InterPro"/>
</dbReference>
<feature type="region of interest" description="Disordered" evidence="1">
    <location>
        <begin position="2000"/>
        <end position="2049"/>
    </location>
</feature>
<feature type="region of interest" description="Disordered" evidence="1">
    <location>
        <begin position="854"/>
        <end position="988"/>
    </location>
</feature>
<feature type="compositionally biased region" description="Low complexity" evidence="1">
    <location>
        <begin position="160"/>
        <end position="185"/>
    </location>
</feature>
<feature type="region of interest" description="Disordered" evidence="1">
    <location>
        <begin position="3506"/>
        <end position="3583"/>
    </location>
</feature>
<feature type="region of interest" description="Disordered" evidence="1">
    <location>
        <begin position="4178"/>
        <end position="4201"/>
    </location>
</feature>